<dbReference type="PANTHER" id="PTHR48043:SF161">
    <property type="entry name" value="UDP GLUCURONOSYLTRANSFERASE FAMILY 1 MEMBER A1"/>
    <property type="match status" value="1"/>
</dbReference>
<keyword evidence="4 11" id="KW-0808">Transferase</keyword>
<dbReference type="EC" id="2.4.1.17" evidence="12"/>
<reference evidence="13 14" key="1">
    <citation type="submission" date="2017-08" db="EMBL/GenBank/DDBJ databases">
        <title>USMARCv1.0.</title>
        <authorList>
            <person name="Hannum G.I."/>
            <person name="Koren S."/>
            <person name="Schroeder S.G."/>
            <person name="Chin S.C."/>
            <person name="Nonneman D.J."/>
            <person name="Becker S.A."/>
            <person name="Rosen B.D."/>
            <person name="Bickhart D.M."/>
            <person name="Putnam N.H."/>
            <person name="Green R.E."/>
            <person name="Tuggle C.K."/>
            <person name="Liu H."/>
            <person name="Rohrer G.A."/>
            <person name="Warr A."/>
            <person name="Hall R."/>
            <person name="Kim K."/>
            <person name="Hume D.A."/>
            <person name="Talbot R."/>
            <person name="Chow W."/>
            <person name="Howe K."/>
            <person name="Schwartz A.S."/>
            <person name="Watson M."/>
            <person name="Archibald A.L."/>
            <person name="Phillippy A.M."/>
            <person name="Smith T.P.L."/>
        </authorList>
    </citation>
    <scope>NUCLEOTIDE SEQUENCE [LARGE SCALE GENOMIC DNA]</scope>
</reference>
<evidence type="ECO:0000256" key="8">
    <source>
        <dbReference type="ARBA" id="ARBA00022989"/>
    </source>
</evidence>
<evidence type="ECO:0000256" key="6">
    <source>
        <dbReference type="ARBA" id="ARBA00022729"/>
    </source>
</evidence>
<dbReference type="AlphaFoldDB" id="A0A4X1TBM1"/>
<keyword evidence="3 11" id="KW-0328">Glycosyltransferase</keyword>
<dbReference type="SUPFAM" id="SSF53756">
    <property type="entry name" value="UDP-Glycosyltransferase/glycogen phosphorylase"/>
    <property type="match status" value="1"/>
</dbReference>
<dbReference type="InterPro" id="IPR002213">
    <property type="entry name" value="UDP_glucos_trans"/>
</dbReference>
<evidence type="ECO:0000256" key="7">
    <source>
        <dbReference type="ARBA" id="ARBA00022824"/>
    </source>
</evidence>
<evidence type="ECO:0000256" key="9">
    <source>
        <dbReference type="ARBA" id="ARBA00023136"/>
    </source>
</evidence>
<keyword evidence="5 12" id="KW-0812">Transmembrane</keyword>
<keyword evidence="10" id="KW-0325">Glycoprotein</keyword>
<evidence type="ECO:0000256" key="5">
    <source>
        <dbReference type="ARBA" id="ARBA00022692"/>
    </source>
</evidence>
<comment type="subcellular location">
    <subcellularLocation>
        <location evidence="1">Endoplasmic reticulum membrane</location>
        <topology evidence="1">Single-pass membrane protein</topology>
    </subcellularLocation>
    <subcellularLocation>
        <location evidence="12">Membrane</location>
        <topology evidence="12">Single-pass membrane protein</topology>
    </subcellularLocation>
</comment>
<evidence type="ECO:0000256" key="4">
    <source>
        <dbReference type="ARBA" id="ARBA00022679"/>
    </source>
</evidence>
<proteinExistence type="inferred from homology"/>
<evidence type="ECO:0000256" key="10">
    <source>
        <dbReference type="ARBA" id="ARBA00023180"/>
    </source>
</evidence>
<feature type="chain" id="PRO_5021442010" description="UDP-glucuronosyltransferase" evidence="12">
    <location>
        <begin position="29"/>
        <end position="503"/>
    </location>
</feature>
<keyword evidence="7" id="KW-0256">Endoplasmic reticulum</keyword>
<comment type="catalytic activity">
    <reaction evidence="12">
        <text>glucuronate acceptor + UDP-alpha-D-glucuronate = acceptor beta-D-glucuronoside + UDP + H(+)</text>
        <dbReference type="Rhea" id="RHEA:21032"/>
        <dbReference type="ChEBI" id="CHEBI:15378"/>
        <dbReference type="ChEBI" id="CHEBI:58052"/>
        <dbReference type="ChEBI" id="CHEBI:58223"/>
        <dbReference type="ChEBI" id="CHEBI:132367"/>
        <dbReference type="ChEBI" id="CHEBI:132368"/>
        <dbReference type="EC" id="2.4.1.17"/>
    </reaction>
</comment>
<comment type="similarity">
    <text evidence="2 11">Belongs to the UDP-glycosyltransferase family.</text>
</comment>
<organism evidence="13 14">
    <name type="scientific">Sus scrofa</name>
    <name type="common">Pig</name>
    <dbReference type="NCBI Taxonomy" id="9823"/>
    <lineage>
        <taxon>Eukaryota</taxon>
        <taxon>Metazoa</taxon>
        <taxon>Chordata</taxon>
        <taxon>Craniata</taxon>
        <taxon>Vertebrata</taxon>
        <taxon>Euteleostomi</taxon>
        <taxon>Mammalia</taxon>
        <taxon>Eutheria</taxon>
        <taxon>Laurasiatheria</taxon>
        <taxon>Artiodactyla</taxon>
        <taxon>Suina</taxon>
        <taxon>Suidae</taxon>
        <taxon>Sus</taxon>
    </lineage>
</organism>
<evidence type="ECO:0000313" key="14">
    <source>
        <dbReference type="Proteomes" id="UP000314985"/>
    </source>
</evidence>
<keyword evidence="6 12" id="KW-0732">Signal</keyword>
<evidence type="ECO:0000256" key="2">
    <source>
        <dbReference type="ARBA" id="ARBA00009995"/>
    </source>
</evidence>
<dbReference type="GO" id="GO:0005789">
    <property type="term" value="C:endoplasmic reticulum membrane"/>
    <property type="evidence" value="ECO:0007669"/>
    <property type="project" value="UniProtKB-SubCell"/>
</dbReference>
<dbReference type="FunFam" id="3.40.50.2000:FF:000066">
    <property type="entry name" value="UDP-glucuronosyltransferase 1-1"/>
    <property type="match status" value="1"/>
</dbReference>
<protein>
    <recommendedName>
        <fullName evidence="12">UDP-glucuronosyltransferase</fullName>
        <ecNumber evidence="12">2.4.1.17</ecNumber>
    </recommendedName>
</protein>
<feature type="signal peptide" evidence="12">
    <location>
        <begin position="1"/>
        <end position="28"/>
    </location>
</feature>
<keyword evidence="8 12" id="KW-1133">Transmembrane helix</keyword>
<gene>
    <name evidence="13" type="primary">UGT1A6</name>
</gene>
<accession>A0A4X1TBM1</accession>
<sequence>MAMGFQAPLPMLAGLLLCLCVVVPWAEGGKVLVVPMEGSHWLSMRKAVQELHARGHQAVVLSPEVNMHIKAEDFFTVKSYATPYTQDEFDDLMVRHLHLLFEKANFLTMFWTTMVSLKKVSLMFERSCEELLNNKDLIRDLNASSFDVVLTDPVYPCGAVLAKYLSIPAVFFLRSLPCDIDFEGTACPNPFSYVPRLLTMNSDHMTFFQRVKNMLYPLALRYICHVSFTPYGQMASKLLQREVSLVDVLSSASVWLFRGDFVMDYPRPVMPNMVFIGGINCANRKPLSQVRIDATPLSSKCLVLWRYTGPAPPNLAKNTKLVKWLPQNDLLGHPKARAFITHSGSHGIYEGICNGVPMVMMPLFGDQMDNAKRMETRGAGVTLNVLEMTSKDLENALNTVIKDKSYKENIMRLSSLHKDRPIEPLDLAVFWVEFVMRHKGAPHLRPAAHDLTWYQYHSLDVIGFLLAVGLTVVFIAFKCCVFAYRKCFGKKGRVKKSHKSKTH</sequence>
<dbReference type="FunFam" id="3.40.50.2000:FF:000021">
    <property type="entry name" value="UDP-glucuronosyltransferase"/>
    <property type="match status" value="1"/>
</dbReference>
<feature type="transmembrane region" description="Helical" evidence="12">
    <location>
        <begin position="461"/>
        <end position="484"/>
    </location>
</feature>
<evidence type="ECO:0000256" key="11">
    <source>
        <dbReference type="RuleBase" id="RU003718"/>
    </source>
</evidence>
<dbReference type="Gene3D" id="3.40.50.2000">
    <property type="entry name" value="Glycogen Phosphorylase B"/>
    <property type="match status" value="2"/>
</dbReference>
<dbReference type="Pfam" id="PF00201">
    <property type="entry name" value="UDPGT"/>
    <property type="match status" value="2"/>
</dbReference>
<dbReference type="Ensembl" id="ENSSSCT00070016408.1">
    <property type="protein sequence ID" value="ENSSSCP00070013582.1"/>
    <property type="gene ID" value="ENSSSCG00070008473.1"/>
</dbReference>
<name>A0A4X1TBM1_PIG</name>
<dbReference type="CDD" id="cd03784">
    <property type="entry name" value="GT1_Gtf-like"/>
    <property type="match status" value="1"/>
</dbReference>
<dbReference type="InterPro" id="IPR035595">
    <property type="entry name" value="UDP_glycos_trans_CS"/>
</dbReference>
<keyword evidence="9 12" id="KW-0472">Membrane</keyword>
<evidence type="ECO:0000256" key="3">
    <source>
        <dbReference type="ARBA" id="ARBA00022676"/>
    </source>
</evidence>
<dbReference type="Proteomes" id="UP000314985">
    <property type="component" value="Chromosome 15"/>
</dbReference>
<evidence type="ECO:0000313" key="13">
    <source>
        <dbReference type="Ensembl" id="ENSSSCP00070013582.1"/>
    </source>
</evidence>
<evidence type="ECO:0000256" key="12">
    <source>
        <dbReference type="RuleBase" id="RU362059"/>
    </source>
</evidence>
<dbReference type="PROSITE" id="PS00375">
    <property type="entry name" value="UDPGT"/>
    <property type="match status" value="1"/>
</dbReference>
<evidence type="ECO:0000256" key="1">
    <source>
        <dbReference type="ARBA" id="ARBA00004389"/>
    </source>
</evidence>
<dbReference type="GO" id="GO:0015020">
    <property type="term" value="F:glucuronosyltransferase activity"/>
    <property type="evidence" value="ECO:0007669"/>
    <property type="project" value="UniProtKB-EC"/>
</dbReference>
<dbReference type="PANTHER" id="PTHR48043">
    <property type="entry name" value="EG:EG0003.4 PROTEIN-RELATED"/>
    <property type="match status" value="1"/>
</dbReference>
<dbReference type="InterPro" id="IPR050271">
    <property type="entry name" value="UDP-glycosyltransferase"/>
</dbReference>
<reference evidence="13" key="2">
    <citation type="submission" date="2025-08" db="UniProtKB">
        <authorList>
            <consortium name="Ensembl"/>
        </authorList>
    </citation>
    <scope>IDENTIFICATION</scope>
</reference>